<reference evidence="2 3" key="1">
    <citation type="submission" date="2013-01" db="EMBL/GenBank/DDBJ databases">
        <authorList>
            <person name="Harkins D.M."/>
            <person name="Durkin A.S."/>
            <person name="Brinkac L.M."/>
            <person name="Haft D.H."/>
            <person name="Selengut J.D."/>
            <person name="Sanka R."/>
            <person name="DePew J."/>
            <person name="Purushe J."/>
            <person name="Whelen A.C."/>
            <person name="Vinetz J.M."/>
            <person name="Sutton G.G."/>
            <person name="Nierman W.C."/>
            <person name="Fouts D.E."/>
        </authorList>
    </citation>
    <scope>NUCLEOTIDE SEQUENCE [LARGE SCALE GENOMIC DNA]</scope>
    <source>
        <strain evidence="2 3">2007001578</strain>
    </source>
</reference>
<protein>
    <submittedName>
        <fullName evidence="2">PF13274 family protein</fullName>
    </submittedName>
</protein>
<gene>
    <name evidence="2" type="ORF">LEP1GSC035_2932</name>
</gene>
<dbReference type="RefSeq" id="WP_004429856.1">
    <property type="nucleotide sequence ID" value="NZ_AHMH02000085.1"/>
</dbReference>
<feature type="domain" description="Antitoxin SocA-like Panacea" evidence="1">
    <location>
        <begin position="24"/>
        <end position="139"/>
    </location>
</feature>
<accession>A0ABP2T8F9</accession>
<dbReference type="InterPro" id="IPR025272">
    <property type="entry name" value="SocA_Panacea"/>
</dbReference>
<evidence type="ECO:0000313" key="3">
    <source>
        <dbReference type="Proteomes" id="UP000012099"/>
    </source>
</evidence>
<dbReference type="Pfam" id="PF13274">
    <property type="entry name" value="SocA_Panacea"/>
    <property type="match status" value="1"/>
</dbReference>
<dbReference type="EMBL" id="AHMH02000085">
    <property type="protein sequence ID" value="EMN00567.1"/>
    <property type="molecule type" value="Genomic_DNA"/>
</dbReference>
<evidence type="ECO:0000313" key="2">
    <source>
        <dbReference type="EMBL" id="EMN00567.1"/>
    </source>
</evidence>
<name>A0ABP2T8F9_9LEPT</name>
<sequence>MQKYEAITIFLLEHISDLSQTKWNKLLFFVDGAAQSYLSQQITDLKYIKLPYGPVPFDYSNKIQSMHYNKIIKREAVNGSFDNKIFIKKTANYEDQLLNVKTEFIDSDQILIIQKVIEVFKTWTANLLSDFSHELDAWKIPKMYSDIDLNTLKNDNYLKKKYNEPNFGNLLIKQ</sequence>
<dbReference type="Proteomes" id="UP000012099">
    <property type="component" value="Unassembled WGS sequence"/>
</dbReference>
<evidence type="ECO:0000259" key="1">
    <source>
        <dbReference type="Pfam" id="PF13274"/>
    </source>
</evidence>
<proteinExistence type="predicted"/>
<organism evidence="2 3">
    <name type="scientific">Leptospira noguchii str. 2007001578</name>
    <dbReference type="NCBI Taxonomy" id="1049974"/>
    <lineage>
        <taxon>Bacteria</taxon>
        <taxon>Pseudomonadati</taxon>
        <taxon>Spirochaetota</taxon>
        <taxon>Spirochaetia</taxon>
        <taxon>Leptospirales</taxon>
        <taxon>Leptospiraceae</taxon>
        <taxon>Leptospira</taxon>
    </lineage>
</organism>
<keyword evidence="3" id="KW-1185">Reference proteome</keyword>
<comment type="caution">
    <text evidence="2">The sequence shown here is derived from an EMBL/GenBank/DDBJ whole genome shotgun (WGS) entry which is preliminary data.</text>
</comment>